<feature type="domain" description="Threonine/serine exporter-like N-terminal" evidence="8">
    <location>
        <begin position="20"/>
        <end position="258"/>
    </location>
</feature>
<keyword evidence="11" id="KW-1185">Reference proteome</keyword>
<comment type="caution">
    <text evidence="10">The sequence shown here is derived from an EMBL/GenBank/DDBJ whole genome shotgun (WGS) entry which is preliminary data.</text>
</comment>
<dbReference type="InterPro" id="IPR010619">
    <property type="entry name" value="ThrE-like_N"/>
</dbReference>
<accession>A0ABU0YYL3</accession>
<proteinExistence type="inferred from homology"/>
<keyword evidence="2" id="KW-1003">Cell membrane</keyword>
<feature type="transmembrane region" description="Helical" evidence="7">
    <location>
        <begin position="204"/>
        <end position="228"/>
    </location>
</feature>
<dbReference type="EMBL" id="JAVFWO010000002">
    <property type="protein sequence ID" value="MDQ7877423.1"/>
    <property type="molecule type" value="Genomic_DNA"/>
</dbReference>
<evidence type="ECO:0000259" key="9">
    <source>
        <dbReference type="Pfam" id="PF12821"/>
    </source>
</evidence>
<evidence type="ECO:0000256" key="7">
    <source>
        <dbReference type="SAM" id="Phobius"/>
    </source>
</evidence>
<dbReference type="Proteomes" id="UP001235133">
    <property type="component" value="Unassembled WGS sequence"/>
</dbReference>
<dbReference type="PANTHER" id="PTHR34390:SF2">
    <property type="entry name" value="SUCCINATE TRANSPORTER SUBUNIT YJJP-RELATED"/>
    <property type="match status" value="1"/>
</dbReference>
<dbReference type="RefSeq" id="WP_308866863.1">
    <property type="nucleotide sequence ID" value="NZ_JAVFWO010000002.1"/>
</dbReference>
<keyword evidence="4 7" id="KW-1133">Transmembrane helix</keyword>
<evidence type="ECO:0000313" key="11">
    <source>
        <dbReference type="Proteomes" id="UP001235133"/>
    </source>
</evidence>
<keyword evidence="3 7" id="KW-0812">Transmembrane</keyword>
<sequence>MSDATMRAAVPGTSESDQDLVAGAAALLQATGESTSVALAAVQRMNRGLGTTFELVPAWTAVAITDPSSPTAPPPRIVAAAPTGISMRAVAVLMRTVDQLSETTAGRTELVTALRDARASRPANFWIFLLACATGAGSLAIIFGAQDATAVLLAAGSAALGGAIRRLLSRVHIGPIGQVFAAAFLAGIIGGLAVQADLSSSLRLIAVCPAMILVPGPHILNGALDLLAMRIPLGFARLGYAGLLLLSIGTGLAIALAIFGTDLPTDPAGRTVPFWLDVAAAAVAAASYPVYFSMPYRLIVWPVIVGAIAHGLRWWAMSVWGMNIVIGAFLACLLVGIVLAPVAHRLHIPFAGIGFAAVVSLVPGVFVFRAIDALDSLPFGGADPQLLGGISDATTAGLIIIAMAVGLAIPMHLYGQLGQKART</sequence>
<feature type="transmembrane region" description="Helical" evidence="7">
    <location>
        <begin position="350"/>
        <end position="371"/>
    </location>
</feature>
<evidence type="ECO:0000256" key="2">
    <source>
        <dbReference type="ARBA" id="ARBA00022475"/>
    </source>
</evidence>
<feature type="transmembrane region" description="Helical" evidence="7">
    <location>
        <begin position="298"/>
        <end position="316"/>
    </location>
</feature>
<dbReference type="Pfam" id="PF06738">
    <property type="entry name" value="ThrE"/>
    <property type="match status" value="1"/>
</dbReference>
<evidence type="ECO:0000256" key="3">
    <source>
        <dbReference type="ARBA" id="ARBA00022692"/>
    </source>
</evidence>
<feature type="transmembrane region" description="Helical" evidence="7">
    <location>
        <begin position="125"/>
        <end position="144"/>
    </location>
</feature>
<keyword evidence="5 7" id="KW-0472">Membrane</keyword>
<evidence type="ECO:0000256" key="5">
    <source>
        <dbReference type="ARBA" id="ARBA00023136"/>
    </source>
</evidence>
<feature type="transmembrane region" description="Helical" evidence="7">
    <location>
        <begin position="322"/>
        <end position="343"/>
    </location>
</feature>
<feature type="transmembrane region" description="Helical" evidence="7">
    <location>
        <begin position="272"/>
        <end position="291"/>
    </location>
</feature>
<comment type="subcellular location">
    <subcellularLocation>
        <location evidence="1">Cell membrane</location>
        <topology evidence="1">Multi-pass membrane protein</topology>
    </subcellularLocation>
</comment>
<evidence type="ECO:0000256" key="1">
    <source>
        <dbReference type="ARBA" id="ARBA00004651"/>
    </source>
</evidence>
<gene>
    <name evidence="10" type="ORF">Q9R08_05475</name>
</gene>
<feature type="domain" description="Threonine/Serine exporter ThrE" evidence="9">
    <location>
        <begin position="278"/>
        <end position="411"/>
    </location>
</feature>
<feature type="transmembrane region" description="Helical" evidence="7">
    <location>
        <begin position="393"/>
        <end position="414"/>
    </location>
</feature>
<feature type="transmembrane region" description="Helical" evidence="7">
    <location>
        <begin position="240"/>
        <end position="260"/>
    </location>
</feature>
<dbReference type="InterPro" id="IPR024528">
    <property type="entry name" value="ThrE_2"/>
</dbReference>
<dbReference type="InterPro" id="IPR050539">
    <property type="entry name" value="ThrE_Dicarb/AminoAcid_Exp"/>
</dbReference>
<evidence type="ECO:0000259" key="8">
    <source>
        <dbReference type="Pfam" id="PF06738"/>
    </source>
</evidence>
<name>A0ABU0YYL3_9MICO</name>
<feature type="transmembrane region" description="Helical" evidence="7">
    <location>
        <begin position="150"/>
        <end position="168"/>
    </location>
</feature>
<feature type="transmembrane region" description="Helical" evidence="7">
    <location>
        <begin position="180"/>
        <end position="198"/>
    </location>
</feature>
<evidence type="ECO:0000256" key="6">
    <source>
        <dbReference type="ARBA" id="ARBA00034125"/>
    </source>
</evidence>
<reference evidence="10 11" key="1">
    <citation type="submission" date="2023-08" db="EMBL/GenBank/DDBJ databases">
        <title>Microbacterium psychrotolerans sp. nov., a psychrotolerant bacterium isolated from soil in Heilongjiang Province, China.</title>
        <authorList>
            <person name="An P."/>
            <person name="Zhao D."/>
            <person name="Xiang H."/>
        </authorList>
    </citation>
    <scope>NUCLEOTIDE SEQUENCE [LARGE SCALE GENOMIC DNA]</scope>
    <source>
        <strain evidence="10 11">QXD-8</strain>
    </source>
</reference>
<dbReference type="Pfam" id="PF12821">
    <property type="entry name" value="ThrE_2"/>
    <property type="match status" value="1"/>
</dbReference>
<dbReference type="PANTHER" id="PTHR34390">
    <property type="entry name" value="UPF0442 PROTEIN YJJB-RELATED"/>
    <property type="match status" value="1"/>
</dbReference>
<protein>
    <submittedName>
        <fullName evidence="10">Threonine/serine exporter family protein</fullName>
    </submittedName>
</protein>
<organism evidence="10 11">
    <name type="scientific">Microbacterium psychrotolerans</name>
    <dbReference type="NCBI Taxonomy" id="3068321"/>
    <lineage>
        <taxon>Bacteria</taxon>
        <taxon>Bacillati</taxon>
        <taxon>Actinomycetota</taxon>
        <taxon>Actinomycetes</taxon>
        <taxon>Micrococcales</taxon>
        <taxon>Microbacteriaceae</taxon>
        <taxon>Microbacterium</taxon>
    </lineage>
</organism>
<evidence type="ECO:0000313" key="10">
    <source>
        <dbReference type="EMBL" id="MDQ7877423.1"/>
    </source>
</evidence>
<evidence type="ECO:0000256" key="4">
    <source>
        <dbReference type="ARBA" id="ARBA00022989"/>
    </source>
</evidence>
<comment type="similarity">
    <text evidence="6">Belongs to the ThrE exporter (TC 2.A.79) family.</text>
</comment>